<dbReference type="AlphaFoldDB" id="A0A1F2P4H1"/>
<dbReference type="CDD" id="cd07432">
    <property type="entry name" value="PHP_HisPPase"/>
    <property type="match status" value="1"/>
</dbReference>
<dbReference type="InterPro" id="IPR004013">
    <property type="entry name" value="PHP_dom"/>
</dbReference>
<dbReference type="GO" id="GO:0035312">
    <property type="term" value="F:5'-3' DNA exonuclease activity"/>
    <property type="evidence" value="ECO:0007669"/>
    <property type="project" value="TreeGrafter"/>
</dbReference>
<comment type="caution">
    <text evidence="4">The sequence shown here is derived from an EMBL/GenBank/DDBJ whole genome shotgun (WGS) entry which is preliminary data.</text>
</comment>
<dbReference type="Gene3D" id="3.20.20.140">
    <property type="entry name" value="Metal-dependent hydrolases"/>
    <property type="match status" value="1"/>
</dbReference>
<accession>A0A1F2P4H1</accession>
<evidence type="ECO:0000259" key="1">
    <source>
        <dbReference type="SMART" id="SM00481"/>
    </source>
</evidence>
<dbReference type="InterPro" id="IPR016195">
    <property type="entry name" value="Pol/histidinol_Pase-like"/>
</dbReference>
<dbReference type="GO" id="GO:0004534">
    <property type="term" value="F:5'-3' RNA exonuclease activity"/>
    <property type="evidence" value="ECO:0007669"/>
    <property type="project" value="TreeGrafter"/>
</dbReference>
<dbReference type="PATRIC" id="fig|1839936.3.peg.1041"/>
<evidence type="ECO:0000313" key="4">
    <source>
        <dbReference type="EMBL" id="OFV66094.1"/>
    </source>
</evidence>
<proteinExistence type="predicted"/>
<dbReference type="InterPro" id="IPR052018">
    <property type="entry name" value="PHP_domain"/>
</dbReference>
<organism evidence="4 5">
    <name type="scientific">Candidatus Syntropharchaeum butanivorans</name>
    <dbReference type="NCBI Taxonomy" id="1839936"/>
    <lineage>
        <taxon>Archaea</taxon>
        <taxon>Methanobacteriati</taxon>
        <taxon>Methanobacteriota</taxon>
        <taxon>Stenosarchaea group</taxon>
        <taxon>Methanomicrobia</taxon>
        <taxon>Methanosarcinales</taxon>
        <taxon>ANME-2 cluster</taxon>
        <taxon>Candidatus Syntropharchaeum</taxon>
    </lineage>
</organism>
<evidence type="ECO:0000313" key="3">
    <source>
        <dbReference type="EMBL" id="HEC57311.1"/>
    </source>
</evidence>
<reference evidence="2" key="2">
    <citation type="journal article" date="2020" name="mSystems">
        <title>Genome- and Community-Level Interaction Insights into Carbon Utilization and Element Cycling Functions of Hydrothermarchaeota in Hydrothermal Sediment.</title>
        <authorList>
            <person name="Zhou Z."/>
            <person name="Liu Y."/>
            <person name="Xu W."/>
            <person name="Pan J."/>
            <person name="Luo Z.H."/>
            <person name="Li M."/>
        </authorList>
    </citation>
    <scope>NUCLEOTIDE SEQUENCE [LARGE SCALE GENOMIC DNA]</scope>
    <source>
        <strain evidence="2">HyVt-185</strain>
        <strain evidence="3">HyVt-386</strain>
    </source>
</reference>
<dbReference type="InterPro" id="IPR003141">
    <property type="entry name" value="Pol/His_phosphatase_N"/>
</dbReference>
<keyword evidence="5" id="KW-1185">Reference proteome</keyword>
<evidence type="ECO:0000313" key="5">
    <source>
        <dbReference type="Proteomes" id="UP000185779"/>
    </source>
</evidence>
<reference evidence="4 5" key="1">
    <citation type="submission" date="2016-05" db="EMBL/GenBank/DDBJ databases">
        <title>Microbial consortia oxidize butane by reversing methanogenesis.</title>
        <authorList>
            <person name="Laso-Perez R."/>
            <person name="Richter M."/>
            <person name="Wegener G."/>
            <person name="Musat F."/>
        </authorList>
    </citation>
    <scope>NUCLEOTIDE SEQUENCE [LARGE SCALE GENOMIC DNA]</scope>
    <source>
        <strain evidence="4">BOX1</strain>
    </source>
</reference>
<sequence>MRYDLHIHSRYSPDSMLEIREIVKVAVRKGLQGIAITDHNTIKGGLAAKKLNVPDLEIICGCEFKTECGEVIGLFLTEELGRSGRGVEEIIDEIRDQGGIVVVPHPFDRLRSSIDPLRYRERIDAIEAMNARSLLDRYNEKAAAFGSTWGVALVGGSDAHTRSEIGRAWTYFEGDDLRDAIVRGETMAGGKRSCVLNRAISFSVKLLKKIGY</sequence>
<dbReference type="PANTHER" id="PTHR42924:SF3">
    <property type="entry name" value="POLYMERASE_HISTIDINOL PHOSPHATASE N-TERMINAL DOMAIN-CONTAINING PROTEIN"/>
    <property type="match status" value="1"/>
</dbReference>
<dbReference type="Proteomes" id="UP000885936">
    <property type="component" value="Unassembled WGS sequence"/>
</dbReference>
<protein>
    <submittedName>
        <fullName evidence="4">Histidinol phosphatase</fullName>
    </submittedName>
    <submittedName>
        <fullName evidence="2">PHP domain-containing protein</fullName>
    </submittedName>
</protein>
<dbReference type="Proteomes" id="UP000885863">
    <property type="component" value="Unassembled WGS sequence"/>
</dbReference>
<dbReference type="EMBL" id="DRIE01000094">
    <property type="protein sequence ID" value="HEC57311.1"/>
    <property type="molecule type" value="Genomic_DNA"/>
</dbReference>
<gene>
    <name evidence="2" type="ORF">ENG09_04210</name>
    <name evidence="3" type="ORF">ENI32_05455</name>
    <name evidence="4" type="ORF">SBU_001031</name>
</gene>
<dbReference type="SUPFAM" id="SSF89550">
    <property type="entry name" value="PHP domain-like"/>
    <property type="match status" value="1"/>
</dbReference>
<dbReference type="Pfam" id="PF02811">
    <property type="entry name" value="PHP"/>
    <property type="match status" value="1"/>
</dbReference>
<dbReference type="PANTHER" id="PTHR42924">
    <property type="entry name" value="EXONUCLEASE"/>
    <property type="match status" value="1"/>
</dbReference>
<feature type="domain" description="Polymerase/histidinol phosphatase N-terminal" evidence="1">
    <location>
        <begin position="3"/>
        <end position="68"/>
    </location>
</feature>
<dbReference type="STRING" id="1839936.SBU_001031"/>
<evidence type="ECO:0000313" key="2">
    <source>
        <dbReference type="EMBL" id="HDM36439.1"/>
    </source>
</evidence>
<dbReference type="SMART" id="SM00481">
    <property type="entry name" value="POLIIIAc"/>
    <property type="match status" value="1"/>
</dbReference>
<name>A0A1F2P4H1_9EURY</name>
<dbReference type="EMBL" id="LYOR01000004">
    <property type="protein sequence ID" value="OFV66094.1"/>
    <property type="molecule type" value="Genomic_DNA"/>
</dbReference>
<dbReference type="Pfam" id="PF13263">
    <property type="entry name" value="PHP_C"/>
    <property type="match status" value="1"/>
</dbReference>
<dbReference type="Proteomes" id="UP000185779">
    <property type="component" value="Unassembled WGS sequence"/>
</dbReference>
<dbReference type="EMBL" id="DQZR01000183">
    <property type="protein sequence ID" value="HDM36439.1"/>
    <property type="molecule type" value="Genomic_DNA"/>
</dbReference>